<sequence length="137" mass="13423">TPDIITGAETAEEVGVVTTDVVIAVVASTTVEVGVVTTGQVTVGDITTVLGNEEVATGATIPVDLLMFTVAAGVVDEGVVEVLIPGVAGAAATVIAEGEQSGSLAFVWMGEVTVDAVTAVLSRVAGEVVVAAVTTGE</sequence>
<protein>
    <submittedName>
        <fullName evidence="1">Uncharacterized protein</fullName>
    </submittedName>
</protein>
<dbReference type="AlphaFoldDB" id="A0A091ICI5"/>
<accession>A0A091ICI5</accession>
<evidence type="ECO:0000313" key="1">
    <source>
        <dbReference type="EMBL" id="KFP05927.1"/>
    </source>
</evidence>
<proteinExistence type="predicted"/>
<dbReference type="Proteomes" id="UP000054308">
    <property type="component" value="Unassembled WGS sequence"/>
</dbReference>
<gene>
    <name evidence="1" type="ORF">N300_08834</name>
</gene>
<reference evidence="1 2" key="1">
    <citation type="submission" date="2014-04" db="EMBL/GenBank/DDBJ databases">
        <title>Genome evolution of avian class.</title>
        <authorList>
            <person name="Zhang G."/>
            <person name="Li C."/>
        </authorList>
    </citation>
    <scope>NUCLEOTIDE SEQUENCE [LARGE SCALE GENOMIC DNA]</scope>
    <source>
        <strain evidence="1">BGI_N300</strain>
    </source>
</reference>
<feature type="non-terminal residue" evidence="1">
    <location>
        <position position="137"/>
    </location>
</feature>
<evidence type="ECO:0000313" key="2">
    <source>
        <dbReference type="Proteomes" id="UP000054308"/>
    </source>
</evidence>
<name>A0A091ICI5_CALAN</name>
<dbReference type="EMBL" id="KL218487">
    <property type="protein sequence ID" value="KFP05927.1"/>
    <property type="molecule type" value="Genomic_DNA"/>
</dbReference>
<keyword evidence="2" id="KW-1185">Reference proteome</keyword>
<organism evidence="1 2">
    <name type="scientific">Calypte anna</name>
    <name type="common">Anna's hummingbird</name>
    <name type="synonym">Archilochus anna</name>
    <dbReference type="NCBI Taxonomy" id="9244"/>
    <lineage>
        <taxon>Eukaryota</taxon>
        <taxon>Metazoa</taxon>
        <taxon>Chordata</taxon>
        <taxon>Craniata</taxon>
        <taxon>Vertebrata</taxon>
        <taxon>Euteleostomi</taxon>
        <taxon>Archelosauria</taxon>
        <taxon>Archosauria</taxon>
        <taxon>Dinosauria</taxon>
        <taxon>Saurischia</taxon>
        <taxon>Theropoda</taxon>
        <taxon>Coelurosauria</taxon>
        <taxon>Aves</taxon>
        <taxon>Neognathae</taxon>
        <taxon>Neoaves</taxon>
        <taxon>Strisores</taxon>
        <taxon>Apodiformes</taxon>
        <taxon>Trochilidae</taxon>
        <taxon>Calypte</taxon>
    </lineage>
</organism>
<feature type="non-terminal residue" evidence="1">
    <location>
        <position position="1"/>
    </location>
</feature>